<dbReference type="SUPFAM" id="SSF49854">
    <property type="entry name" value="Spermadhesin, CUB domain"/>
    <property type="match status" value="2"/>
</dbReference>
<accession>A0ABV0UA22</accession>
<dbReference type="EMBL" id="JAHRIQ010062318">
    <property type="protein sequence ID" value="MEQ2241891.1"/>
    <property type="molecule type" value="Genomic_DNA"/>
</dbReference>
<gene>
    <name evidence="8" type="primary">CSMD1_6</name>
    <name evidence="8" type="ORF">ILYODFUR_030070</name>
</gene>
<dbReference type="PANTHER" id="PTHR45656">
    <property type="entry name" value="PROTEIN CBR-CLEC-78"/>
    <property type="match status" value="1"/>
</dbReference>
<keyword evidence="9" id="KW-1185">Reference proteome</keyword>
<evidence type="ECO:0000259" key="6">
    <source>
        <dbReference type="PROSITE" id="PS01180"/>
    </source>
</evidence>
<dbReference type="InterPro" id="IPR035914">
    <property type="entry name" value="Sperma_CUB_dom_sf"/>
</dbReference>
<comment type="caution">
    <text evidence="8">The sequence shown here is derived from an EMBL/GenBank/DDBJ whole genome shotgun (WGS) entry which is preliminary data.</text>
</comment>
<evidence type="ECO:0000256" key="2">
    <source>
        <dbReference type="ARBA" id="ARBA00022729"/>
    </source>
</evidence>
<evidence type="ECO:0000256" key="5">
    <source>
        <dbReference type="PROSITE-ProRule" id="PRU00302"/>
    </source>
</evidence>
<evidence type="ECO:0000256" key="4">
    <source>
        <dbReference type="ARBA" id="ARBA00023157"/>
    </source>
</evidence>
<dbReference type="Proteomes" id="UP001482620">
    <property type="component" value="Unassembled WGS sequence"/>
</dbReference>
<dbReference type="PROSITE" id="PS01180">
    <property type="entry name" value="CUB"/>
    <property type="match status" value="1"/>
</dbReference>
<dbReference type="Gene3D" id="2.10.70.10">
    <property type="entry name" value="Complement Module, domain 1"/>
    <property type="match status" value="1"/>
</dbReference>
<evidence type="ECO:0000313" key="9">
    <source>
        <dbReference type="Proteomes" id="UP001482620"/>
    </source>
</evidence>
<dbReference type="Gene3D" id="2.60.120.290">
    <property type="entry name" value="Spermadhesin, CUB domain"/>
    <property type="match status" value="2"/>
</dbReference>
<sequence>DGPDASSPQLGVFSGNTALESAYSSTSKVLIRFHSDFSTGGFFILNFHAYRLKKCPPPPIVENAEMINEDEDFHIGDIVKYHCLPGYTLVGKAELMCKLNSHLRFEAPPPKCQAQCPANEERFSSSGVILSPGFPGNYPNSQTCSWLLQMIP</sequence>
<dbReference type="InterPro" id="IPR000859">
    <property type="entry name" value="CUB_dom"/>
</dbReference>
<dbReference type="SMART" id="SM00032">
    <property type="entry name" value="CCP"/>
    <property type="match status" value="1"/>
</dbReference>
<dbReference type="InterPro" id="IPR000436">
    <property type="entry name" value="Sushi_SCR_CCP_dom"/>
</dbReference>
<keyword evidence="4" id="KW-1015">Disulfide bond</keyword>
<evidence type="ECO:0000313" key="8">
    <source>
        <dbReference type="EMBL" id="MEQ2241891.1"/>
    </source>
</evidence>
<evidence type="ECO:0000256" key="1">
    <source>
        <dbReference type="ARBA" id="ARBA00022659"/>
    </source>
</evidence>
<evidence type="ECO:0000259" key="7">
    <source>
        <dbReference type="PROSITE" id="PS50923"/>
    </source>
</evidence>
<reference evidence="8 9" key="1">
    <citation type="submission" date="2021-06" db="EMBL/GenBank/DDBJ databases">
        <authorList>
            <person name="Palmer J.M."/>
        </authorList>
    </citation>
    <scope>NUCLEOTIDE SEQUENCE [LARGE SCALE GENOMIC DNA]</scope>
    <source>
        <strain evidence="9">if_2019</strain>
        <tissue evidence="8">Muscle</tissue>
    </source>
</reference>
<organism evidence="8 9">
    <name type="scientific">Ilyodon furcidens</name>
    <name type="common">goldbreast splitfin</name>
    <dbReference type="NCBI Taxonomy" id="33524"/>
    <lineage>
        <taxon>Eukaryota</taxon>
        <taxon>Metazoa</taxon>
        <taxon>Chordata</taxon>
        <taxon>Craniata</taxon>
        <taxon>Vertebrata</taxon>
        <taxon>Euteleostomi</taxon>
        <taxon>Actinopterygii</taxon>
        <taxon>Neopterygii</taxon>
        <taxon>Teleostei</taxon>
        <taxon>Neoteleostei</taxon>
        <taxon>Acanthomorphata</taxon>
        <taxon>Ovalentaria</taxon>
        <taxon>Atherinomorphae</taxon>
        <taxon>Cyprinodontiformes</taxon>
        <taxon>Goodeidae</taxon>
        <taxon>Ilyodon</taxon>
    </lineage>
</organism>
<name>A0ABV0UA22_9TELE</name>
<dbReference type="CDD" id="cd00041">
    <property type="entry name" value="CUB"/>
    <property type="match status" value="1"/>
</dbReference>
<dbReference type="SUPFAM" id="SSF57535">
    <property type="entry name" value="Complement control module/SCR domain"/>
    <property type="match status" value="1"/>
</dbReference>
<keyword evidence="3" id="KW-0677">Repeat</keyword>
<dbReference type="PANTHER" id="PTHR45656:SF4">
    <property type="entry name" value="PROTEIN CBR-CLEC-78"/>
    <property type="match status" value="1"/>
</dbReference>
<proteinExistence type="predicted"/>
<dbReference type="Pfam" id="PF00084">
    <property type="entry name" value="Sushi"/>
    <property type="match status" value="1"/>
</dbReference>
<feature type="domain" description="CUB" evidence="6">
    <location>
        <begin position="116"/>
        <end position="152"/>
    </location>
</feature>
<keyword evidence="2" id="KW-0732">Signal</keyword>
<dbReference type="InterPro" id="IPR035976">
    <property type="entry name" value="Sushi/SCR/CCP_sf"/>
</dbReference>
<dbReference type="CDD" id="cd00033">
    <property type="entry name" value="CCP"/>
    <property type="match status" value="1"/>
</dbReference>
<dbReference type="PROSITE" id="PS50923">
    <property type="entry name" value="SUSHI"/>
    <property type="match status" value="1"/>
</dbReference>
<dbReference type="InterPro" id="IPR051277">
    <property type="entry name" value="SEZ6_CSMD_C4BPB_Regulators"/>
</dbReference>
<comment type="caution">
    <text evidence="5">Lacks conserved residue(s) required for the propagation of feature annotation.</text>
</comment>
<evidence type="ECO:0000256" key="3">
    <source>
        <dbReference type="ARBA" id="ARBA00022737"/>
    </source>
</evidence>
<feature type="non-terminal residue" evidence="8">
    <location>
        <position position="1"/>
    </location>
</feature>
<feature type="non-terminal residue" evidence="8">
    <location>
        <position position="152"/>
    </location>
</feature>
<keyword evidence="1 5" id="KW-0768">Sushi</keyword>
<feature type="domain" description="Sushi" evidence="7">
    <location>
        <begin position="53"/>
        <end position="114"/>
    </location>
</feature>
<protein>
    <submittedName>
        <fullName evidence="8">CUB and sushi domain-containing protein 1</fullName>
    </submittedName>
</protein>